<organism evidence="2 6">
    <name type="scientific">Pseudoalteromonas fuliginea</name>
    <dbReference type="NCBI Taxonomy" id="1872678"/>
    <lineage>
        <taxon>Bacteria</taxon>
        <taxon>Pseudomonadati</taxon>
        <taxon>Pseudomonadota</taxon>
        <taxon>Gammaproteobacteria</taxon>
        <taxon>Alteromonadales</taxon>
        <taxon>Pseudoalteromonadaceae</taxon>
        <taxon>Pseudoalteromonas</taxon>
    </lineage>
</organism>
<dbReference type="Proteomes" id="UP000324162">
    <property type="component" value="Unassembled WGS sequence"/>
</dbReference>
<evidence type="ECO:0000313" key="4">
    <source>
        <dbReference type="Proteomes" id="UP000027154"/>
    </source>
</evidence>
<dbReference type="Proteomes" id="UP000322915">
    <property type="component" value="Unassembled WGS sequence"/>
</dbReference>
<reference evidence="5 6" key="2">
    <citation type="submission" date="2019-01" db="EMBL/GenBank/DDBJ databases">
        <title>Genome sequences of marine Pseudoalteromonas species.</title>
        <authorList>
            <person name="Boraston A.B."/>
            <person name="Hehemann J.-H."/>
            <person name="Vickers C.J."/>
            <person name="Salama-Alber O."/>
            <person name="Abe K."/>
            <person name="Hettle A.J."/>
        </authorList>
    </citation>
    <scope>NUCLEOTIDE SEQUENCE [LARGE SCALE GENOMIC DNA]</scope>
    <source>
        <strain evidence="2 6">PS42</strain>
        <strain evidence="1 5">PS47</strain>
    </source>
</reference>
<evidence type="ECO:0000313" key="6">
    <source>
        <dbReference type="Proteomes" id="UP000324162"/>
    </source>
</evidence>
<keyword evidence="5" id="KW-1185">Reference proteome</keyword>
<dbReference type="RefSeq" id="WP_007377535.1">
    <property type="nucleotide sequence ID" value="NZ_JBBMQV010000023.1"/>
</dbReference>
<gene>
    <name evidence="3" type="ORF">DC53_07340</name>
    <name evidence="2" type="ORF">EU508_10960</name>
    <name evidence="1" type="ORF">EU509_11505</name>
</gene>
<evidence type="ECO:0000313" key="5">
    <source>
        <dbReference type="Proteomes" id="UP000322915"/>
    </source>
</evidence>
<dbReference type="EMBL" id="SEUJ01000071">
    <property type="protein sequence ID" value="KAA1155735.1"/>
    <property type="molecule type" value="Genomic_DNA"/>
</dbReference>
<dbReference type="AlphaFoldDB" id="A0A063KV29"/>
<sequence>MLALILCLFLSSVLAMLFCVVVNTVAGLFVWRKVLAAHPIRGVVILEPNLFRFESQSLKIQGEISTQSRILGSSVWLYIKGFSKNHWLIISANGVNEQSYARLKRATLSAISGAAGSK</sequence>
<evidence type="ECO:0000313" key="2">
    <source>
        <dbReference type="EMBL" id="KAA1160253.1"/>
    </source>
</evidence>
<accession>A0A063KV29</accession>
<evidence type="ECO:0000313" key="1">
    <source>
        <dbReference type="EMBL" id="KAA1155735.1"/>
    </source>
</evidence>
<dbReference type="Proteomes" id="UP000027154">
    <property type="component" value="Unassembled WGS sequence"/>
</dbReference>
<reference evidence="3 4" key="1">
    <citation type="submission" date="2014-04" db="EMBL/GenBank/DDBJ databases">
        <title>Pseudoalteromonas galatheae sp. nov., isolated from a deep-sea polychaete near Canal Concepcion, Chile.</title>
        <authorList>
            <person name="Machado H.R."/>
            <person name="Gram L."/>
            <person name="Vynne N.G."/>
        </authorList>
    </citation>
    <scope>NUCLEOTIDE SEQUENCE [LARGE SCALE GENOMIC DNA]</scope>
    <source>
        <strain evidence="3 4">KMM216</strain>
    </source>
</reference>
<dbReference type="OrthoDB" id="6314031at2"/>
<dbReference type="EMBL" id="JJNZ01000021">
    <property type="protein sequence ID" value="KDC51762.1"/>
    <property type="molecule type" value="Genomic_DNA"/>
</dbReference>
<proteinExistence type="predicted"/>
<comment type="caution">
    <text evidence="2">The sequence shown here is derived from an EMBL/GenBank/DDBJ whole genome shotgun (WGS) entry which is preliminary data.</text>
</comment>
<evidence type="ECO:0000313" key="3">
    <source>
        <dbReference type="EMBL" id="KDC51762.1"/>
    </source>
</evidence>
<protein>
    <submittedName>
        <fullName evidence="2">Uncharacterized protein</fullName>
    </submittedName>
</protein>
<name>A0A063KV29_9GAMM</name>
<dbReference type="EMBL" id="SEUK01000049">
    <property type="protein sequence ID" value="KAA1160253.1"/>
    <property type="molecule type" value="Genomic_DNA"/>
</dbReference>